<dbReference type="NCBIfam" id="TIGR00099">
    <property type="entry name" value="Cof-subfamily"/>
    <property type="match status" value="1"/>
</dbReference>
<gene>
    <name evidence="1" type="ORF">C7U55_00920</name>
</gene>
<dbReference type="AlphaFoldDB" id="A0A2T3G3M6"/>
<evidence type="ECO:0000313" key="2">
    <source>
        <dbReference type="Proteomes" id="UP000241201"/>
    </source>
</evidence>
<proteinExistence type="predicted"/>
<evidence type="ECO:0000313" key="1">
    <source>
        <dbReference type="EMBL" id="PST42150.1"/>
    </source>
</evidence>
<dbReference type="SUPFAM" id="SSF56784">
    <property type="entry name" value="HAD-like"/>
    <property type="match status" value="1"/>
</dbReference>
<organism evidence="1 2">
    <name type="scientific">Faecalibacillus faecis</name>
    <dbReference type="NCBI Taxonomy" id="1982628"/>
    <lineage>
        <taxon>Bacteria</taxon>
        <taxon>Bacillati</taxon>
        <taxon>Bacillota</taxon>
        <taxon>Erysipelotrichia</taxon>
        <taxon>Erysipelotrichales</taxon>
        <taxon>Coprobacillaceae</taxon>
        <taxon>Faecalibacillus</taxon>
    </lineage>
</organism>
<dbReference type="InterPro" id="IPR000150">
    <property type="entry name" value="Cof"/>
</dbReference>
<dbReference type="GO" id="GO:0005829">
    <property type="term" value="C:cytosol"/>
    <property type="evidence" value="ECO:0007669"/>
    <property type="project" value="TreeGrafter"/>
</dbReference>
<dbReference type="PANTHER" id="PTHR10000:SF8">
    <property type="entry name" value="HAD SUPERFAMILY HYDROLASE-LIKE, TYPE 3"/>
    <property type="match status" value="1"/>
</dbReference>
<dbReference type="Pfam" id="PF08282">
    <property type="entry name" value="Hydrolase_3"/>
    <property type="match status" value="1"/>
</dbReference>
<dbReference type="Gene3D" id="3.30.1240.10">
    <property type="match status" value="1"/>
</dbReference>
<dbReference type="PANTHER" id="PTHR10000">
    <property type="entry name" value="PHOSPHOSERINE PHOSPHATASE"/>
    <property type="match status" value="1"/>
</dbReference>
<dbReference type="EMBL" id="PYLP01000001">
    <property type="protein sequence ID" value="PST42150.1"/>
    <property type="molecule type" value="Genomic_DNA"/>
</dbReference>
<dbReference type="GeneID" id="77469667"/>
<dbReference type="InterPro" id="IPR006379">
    <property type="entry name" value="HAD-SF_hydro_IIB"/>
</dbReference>
<keyword evidence="2" id="KW-1185">Reference proteome</keyword>
<dbReference type="GO" id="GO:0016791">
    <property type="term" value="F:phosphatase activity"/>
    <property type="evidence" value="ECO:0007669"/>
    <property type="project" value="TreeGrafter"/>
</dbReference>
<accession>A0A2T3G3M6</accession>
<name>A0A2T3G3M6_9FIRM</name>
<dbReference type="GO" id="GO:0000287">
    <property type="term" value="F:magnesium ion binding"/>
    <property type="evidence" value="ECO:0007669"/>
    <property type="project" value="TreeGrafter"/>
</dbReference>
<reference evidence="2" key="1">
    <citation type="submission" date="2018-03" db="EMBL/GenBank/DDBJ databases">
        <title>Lachnoclostridium SNUG30370 gen.nov., sp.nov., isolated from human faeces.</title>
        <authorList>
            <person name="Seo B."/>
            <person name="Jeon K."/>
            <person name="Ko G."/>
        </authorList>
    </citation>
    <scope>NUCLEOTIDE SEQUENCE [LARGE SCALE GENOMIC DNA]</scope>
    <source>
        <strain evidence="2">SNUG30370</strain>
    </source>
</reference>
<sequence>MKTLYVSDLDGTLLNSQQQTSTYTNQTIEKLVDQGMLFSYATARSYYSAKPATKGLSAKIPLILYNGAFIIDNQSQEILVSNFFLKEEVNDLAHYFNQKDFYPIVYAFINEQEKFSYIPGKSTKQQLDFISTRNDKRKNPTENDLYQGDVFYVSCIASKKQLESFYHDLKDRYQCLFSKDIYSQDWWLEILPQKATKAHAILQLKDYLKCEKVVAFGDGLNDLSMFEIANESYAVENACKELKEKATGVIGRHDQDAVAHWLEKNYKG</sequence>
<dbReference type="RefSeq" id="WP_106986937.1">
    <property type="nucleotide sequence ID" value="NZ_PYLP01000001.1"/>
</dbReference>
<comment type="caution">
    <text evidence="1">The sequence shown here is derived from an EMBL/GenBank/DDBJ whole genome shotgun (WGS) entry which is preliminary data.</text>
</comment>
<dbReference type="InterPro" id="IPR036412">
    <property type="entry name" value="HAD-like_sf"/>
</dbReference>
<dbReference type="Proteomes" id="UP000241201">
    <property type="component" value="Unassembled WGS sequence"/>
</dbReference>
<dbReference type="Gene3D" id="3.40.50.1000">
    <property type="entry name" value="HAD superfamily/HAD-like"/>
    <property type="match status" value="1"/>
</dbReference>
<keyword evidence="1" id="KW-0378">Hydrolase</keyword>
<dbReference type="InterPro" id="IPR023214">
    <property type="entry name" value="HAD_sf"/>
</dbReference>
<protein>
    <submittedName>
        <fullName evidence="1">Hydrolase</fullName>
    </submittedName>
</protein>
<dbReference type="NCBIfam" id="TIGR01484">
    <property type="entry name" value="HAD-SF-IIB"/>
    <property type="match status" value="1"/>
</dbReference>